<gene>
    <name evidence="1" type="ORF">Zm00014a_015248</name>
</gene>
<comment type="caution">
    <text evidence="1">The sequence shown here is derived from an EMBL/GenBank/DDBJ whole genome shotgun (WGS) entry which is preliminary data.</text>
</comment>
<proteinExistence type="predicted"/>
<reference evidence="1" key="1">
    <citation type="journal article" date="2018" name="Nat. Genet.">
        <title>Extensive intraspecific gene order and gene structural variations between Mo17 and other maize genomes.</title>
        <authorList>
            <person name="Sun S."/>
            <person name="Zhou Y."/>
            <person name="Chen J."/>
            <person name="Shi J."/>
            <person name="Zhao H."/>
            <person name="Zhao H."/>
            <person name="Song W."/>
            <person name="Zhang M."/>
            <person name="Cui Y."/>
            <person name="Dong X."/>
            <person name="Liu H."/>
            <person name="Ma X."/>
            <person name="Jiao Y."/>
            <person name="Wang B."/>
            <person name="Wei X."/>
            <person name="Stein J.C."/>
            <person name="Glaubitz J.C."/>
            <person name="Lu F."/>
            <person name="Yu G."/>
            <person name="Liang C."/>
            <person name="Fengler K."/>
            <person name="Li B."/>
            <person name="Rafalski A."/>
            <person name="Schnable P.S."/>
            <person name="Ware D.H."/>
            <person name="Buckler E.S."/>
            <person name="Lai J."/>
        </authorList>
    </citation>
    <scope>NUCLEOTIDE SEQUENCE [LARGE SCALE GENOMIC DNA]</scope>
    <source>
        <tissue evidence="1">Seedling</tissue>
    </source>
</reference>
<dbReference type="Proteomes" id="UP000251960">
    <property type="component" value="Chromosome 9"/>
</dbReference>
<accession>A0A3L6DAQ0</accession>
<evidence type="ECO:0000313" key="1">
    <source>
        <dbReference type="EMBL" id="PWZ05672.1"/>
    </source>
</evidence>
<protein>
    <submittedName>
        <fullName evidence="1">Uncharacterized protein</fullName>
    </submittedName>
</protein>
<name>A0A3L6DAQ0_MAIZE</name>
<organism evidence="1">
    <name type="scientific">Zea mays</name>
    <name type="common">Maize</name>
    <dbReference type="NCBI Taxonomy" id="4577"/>
    <lineage>
        <taxon>Eukaryota</taxon>
        <taxon>Viridiplantae</taxon>
        <taxon>Streptophyta</taxon>
        <taxon>Embryophyta</taxon>
        <taxon>Tracheophyta</taxon>
        <taxon>Spermatophyta</taxon>
        <taxon>Magnoliopsida</taxon>
        <taxon>Liliopsida</taxon>
        <taxon>Poales</taxon>
        <taxon>Poaceae</taxon>
        <taxon>PACMAD clade</taxon>
        <taxon>Panicoideae</taxon>
        <taxon>Andropogonodae</taxon>
        <taxon>Andropogoneae</taxon>
        <taxon>Tripsacinae</taxon>
        <taxon>Zea</taxon>
    </lineage>
</organism>
<dbReference type="EMBL" id="NCVQ01000010">
    <property type="protein sequence ID" value="PWZ05672.1"/>
    <property type="molecule type" value="Genomic_DNA"/>
</dbReference>
<dbReference type="AlphaFoldDB" id="A0A3L6DAQ0"/>
<sequence length="27" mass="2864">MCVLLQGGCECGFGANKHGSNTHLHSY</sequence>